<reference evidence="1" key="2">
    <citation type="journal article" date="2015" name="Fish Shellfish Immunol.">
        <title>Early steps in the European eel (Anguilla anguilla)-Vibrio vulnificus interaction in the gills: Role of the RtxA13 toxin.</title>
        <authorList>
            <person name="Callol A."/>
            <person name="Pajuelo D."/>
            <person name="Ebbesson L."/>
            <person name="Teles M."/>
            <person name="MacKenzie S."/>
            <person name="Amaro C."/>
        </authorList>
    </citation>
    <scope>NUCLEOTIDE SEQUENCE</scope>
</reference>
<accession>A0A0E9UQ39</accession>
<reference evidence="1" key="1">
    <citation type="submission" date="2014-11" db="EMBL/GenBank/DDBJ databases">
        <authorList>
            <person name="Amaro Gonzalez C."/>
        </authorList>
    </citation>
    <scope>NUCLEOTIDE SEQUENCE</scope>
</reference>
<evidence type="ECO:0000313" key="1">
    <source>
        <dbReference type="EMBL" id="JAH67861.1"/>
    </source>
</evidence>
<proteinExistence type="predicted"/>
<dbReference type="EMBL" id="GBXM01040716">
    <property type="protein sequence ID" value="JAH67861.1"/>
    <property type="molecule type" value="Transcribed_RNA"/>
</dbReference>
<name>A0A0E9UQ39_ANGAN</name>
<protein>
    <submittedName>
        <fullName evidence="1">Uncharacterized protein</fullName>
    </submittedName>
</protein>
<sequence>MTKLLSRQNFLRKCSVFEIPHILRTQ</sequence>
<dbReference type="AlphaFoldDB" id="A0A0E9UQ39"/>
<organism evidence="1">
    <name type="scientific">Anguilla anguilla</name>
    <name type="common">European freshwater eel</name>
    <name type="synonym">Muraena anguilla</name>
    <dbReference type="NCBI Taxonomy" id="7936"/>
    <lineage>
        <taxon>Eukaryota</taxon>
        <taxon>Metazoa</taxon>
        <taxon>Chordata</taxon>
        <taxon>Craniata</taxon>
        <taxon>Vertebrata</taxon>
        <taxon>Euteleostomi</taxon>
        <taxon>Actinopterygii</taxon>
        <taxon>Neopterygii</taxon>
        <taxon>Teleostei</taxon>
        <taxon>Anguilliformes</taxon>
        <taxon>Anguillidae</taxon>
        <taxon>Anguilla</taxon>
    </lineage>
</organism>